<organism evidence="7 8">
    <name type="scientific">Nicrophorus vespilloides</name>
    <name type="common">Boreal carrion beetle</name>
    <dbReference type="NCBI Taxonomy" id="110193"/>
    <lineage>
        <taxon>Eukaryota</taxon>
        <taxon>Metazoa</taxon>
        <taxon>Ecdysozoa</taxon>
        <taxon>Arthropoda</taxon>
        <taxon>Hexapoda</taxon>
        <taxon>Insecta</taxon>
        <taxon>Pterygota</taxon>
        <taxon>Neoptera</taxon>
        <taxon>Endopterygota</taxon>
        <taxon>Coleoptera</taxon>
        <taxon>Polyphaga</taxon>
        <taxon>Staphyliniformia</taxon>
        <taxon>Silphidae</taxon>
        <taxon>Nicrophorinae</taxon>
        <taxon>Nicrophorus</taxon>
    </lineage>
</organism>
<feature type="transmembrane region" description="Helical" evidence="5">
    <location>
        <begin position="108"/>
        <end position="129"/>
    </location>
</feature>
<evidence type="ECO:0000256" key="5">
    <source>
        <dbReference type="SAM" id="Phobius"/>
    </source>
</evidence>
<dbReference type="InterPro" id="IPR020846">
    <property type="entry name" value="MFS_dom"/>
</dbReference>
<dbReference type="RefSeq" id="XP_017782647.1">
    <property type="nucleotide sequence ID" value="XM_017927158.1"/>
</dbReference>
<sequence>MFDNIRYMQYLSAFTATTGVMSGTIYMNWPSPILDDLISENSPIGVTMTDEEASWMVSVLLLAALPAPPFVALLLWKIGRKRTLQISGLFLFFPWFLIIFANDKWYLFLARLIAGFGIPMITASCSIYNGEIADTDIRGKLGTFINLMKIVGSLIVLSVGPFVSYTVISSICAAIPIVFLSTFSFMPESPYHLMKIGKPDDAKKALYRLAAKNVEESQIEKRMLEIETTLKKDEESVGFVEFLTKKQHRKIILLMLGLKMVQQMSGAAAIDSYMQDIIASSESSLEPKYSSIIFGAVQIPASILAFLIVDKLGRKPMLVISAFGCAVALISEGVYFYLQDYLHSEDIQSLGWLPVTALVLFLLMSNFGILNLPFVLLGEMFADNVKGVAVSLASCLGAFFGFIVSKIFNPVKQAFGMYTIFWIYAGFCVAGGIFVLLALPETKGKTFDEIQDQFNNIKIKKVEEKNGDEKV</sequence>
<dbReference type="PANTHER" id="PTHR48021">
    <property type="match status" value="1"/>
</dbReference>
<gene>
    <name evidence="8" type="primary">LOC108566987</name>
</gene>
<evidence type="ECO:0000256" key="1">
    <source>
        <dbReference type="ARBA" id="ARBA00004141"/>
    </source>
</evidence>
<feature type="transmembrane region" description="Helical" evidence="5">
    <location>
        <begin position="141"/>
        <end position="159"/>
    </location>
</feature>
<proteinExistence type="predicted"/>
<keyword evidence="7" id="KW-1185">Reference proteome</keyword>
<comment type="subcellular location">
    <subcellularLocation>
        <location evidence="1">Membrane</location>
        <topology evidence="1">Multi-pass membrane protein</topology>
    </subcellularLocation>
</comment>
<feature type="transmembrane region" description="Helical" evidence="5">
    <location>
        <begin position="165"/>
        <end position="186"/>
    </location>
</feature>
<name>A0ABM1N747_NICVS</name>
<dbReference type="Gene3D" id="1.20.1250.20">
    <property type="entry name" value="MFS general substrate transporter like domains"/>
    <property type="match status" value="1"/>
</dbReference>
<evidence type="ECO:0000256" key="3">
    <source>
        <dbReference type="ARBA" id="ARBA00022989"/>
    </source>
</evidence>
<dbReference type="Pfam" id="PF00083">
    <property type="entry name" value="Sugar_tr"/>
    <property type="match status" value="1"/>
</dbReference>
<dbReference type="PROSITE" id="PS50850">
    <property type="entry name" value="MFS"/>
    <property type="match status" value="1"/>
</dbReference>
<keyword evidence="3 5" id="KW-1133">Transmembrane helix</keyword>
<feature type="domain" description="Major facilitator superfamily (MFS) profile" evidence="6">
    <location>
        <begin position="1"/>
        <end position="443"/>
    </location>
</feature>
<feature type="transmembrane region" description="Helical" evidence="5">
    <location>
        <begin position="350"/>
        <end position="376"/>
    </location>
</feature>
<feature type="transmembrane region" description="Helical" evidence="5">
    <location>
        <begin position="420"/>
        <end position="439"/>
    </location>
</feature>
<dbReference type="PANTHER" id="PTHR48021:SF1">
    <property type="entry name" value="GH07001P-RELATED"/>
    <property type="match status" value="1"/>
</dbReference>
<evidence type="ECO:0000313" key="8">
    <source>
        <dbReference type="RefSeq" id="XP_017782647.1"/>
    </source>
</evidence>
<feature type="transmembrane region" description="Helical" evidence="5">
    <location>
        <begin position="388"/>
        <end position="408"/>
    </location>
</feature>
<keyword evidence="4 5" id="KW-0472">Membrane</keyword>
<evidence type="ECO:0000313" key="7">
    <source>
        <dbReference type="Proteomes" id="UP000695000"/>
    </source>
</evidence>
<feature type="transmembrane region" description="Helical" evidence="5">
    <location>
        <begin position="7"/>
        <end position="29"/>
    </location>
</feature>
<dbReference type="Proteomes" id="UP000695000">
    <property type="component" value="Unplaced"/>
</dbReference>
<evidence type="ECO:0000256" key="4">
    <source>
        <dbReference type="ARBA" id="ARBA00023136"/>
    </source>
</evidence>
<evidence type="ECO:0000259" key="6">
    <source>
        <dbReference type="PROSITE" id="PS50850"/>
    </source>
</evidence>
<dbReference type="InterPro" id="IPR050549">
    <property type="entry name" value="MFS_Trehalose_Transporter"/>
</dbReference>
<feature type="transmembrane region" description="Helical" evidence="5">
    <location>
        <begin position="251"/>
        <end position="270"/>
    </location>
</feature>
<accession>A0ABM1N747</accession>
<reference evidence="8" key="1">
    <citation type="submission" date="2025-08" db="UniProtKB">
        <authorList>
            <consortium name="RefSeq"/>
        </authorList>
    </citation>
    <scope>IDENTIFICATION</scope>
    <source>
        <tissue evidence="8">Whole Larva</tissue>
    </source>
</reference>
<dbReference type="InterPro" id="IPR036259">
    <property type="entry name" value="MFS_trans_sf"/>
</dbReference>
<dbReference type="SUPFAM" id="SSF103473">
    <property type="entry name" value="MFS general substrate transporter"/>
    <property type="match status" value="1"/>
</dbReference>
<evidence type="ECO:0000256" key="2">
    <source>
        <dbReference type="ARBA" id="ARBA00022692"/>
    </source>
</evidence>
<dbReference type="PROSITE" id="PS00216">
    <property type="entry name" value="SUGAR_TRANSPORT_1"/>
    <property type="match status" value="1"/>
</dbReference>
<feature type="transmembrane region" description="Helical" evidence="5">
    <location>
        <begin position="290"/>
        <end position="309"/>
    </location>
</feature>
<feature type="transmembrane region" description="Helical" evidence="5">
    <location>
        <begin position="316"/>
        <end position="338"/>
    </location>
</feature>
<dbReference type="InterPro" id="IPR005829">
    <property type="entry name" value="Sugar_transporter_CS"/>
</dbReference>
<feature type="transmembrane region" description="Helical" evidence="5">
    <location>
        <begin position="83"/>
        <end position="102"/>
    </location>
</feature>
<feature type="transmembrane region" description="Helical" evidence="5">
    <location>
        <begin position="55"/>
        <end position="76"/>
    </location>
</feature>
<dbReference type="GeneID" id="108566987"/>
<protein>
    <submittedName>
        <fullName evidence="8">Facilitated trehalose transporter Tret1-like</fullName>
    </submittedName>
</protein>
<keyword evidence="2 5" id="KW-0812">Transmembrane</keyword>
<dbReference type="InterPro" id="IPR005828">
    <property type="entry name" value="MFS_sugar_transport-like"/>
</dbReference>